<gene>
    <name evidence="3" type="ORF">ACIBG2_51130</name>
</gene>
<proteinExistence type="predicted"/>
<dbReference type="RefSeq" id="WP_397092209.1">
    <property type="nucleotide sequence ID" value="NZ_JBITGY010000024.1"/>
</dbReference>
<name>A0ABW7ZCE8_9ACTN</name>
<keyword evidence="4" id="KW-1185">Reference proteome</keyword>
<accession>A0ABW7ZCE8</accession>
<dbReference type="Pfam" id="PF08386">
    <property type="entry name" value="Abhydrolase_4"/>
    <property type="match status" value="1"/>
</dbReference>
<dbReference type="EMBL" id="JBITGY010000024">
    <property type="protein sequence ID" value="MFI6505813.1"/>
    <property type="molecule type" value="Genomic_DNA"/>
</dbReference>
<dbReference type="PANTHER" id="PTHR43722">
    <property type="entry name" value="PROLINE IMINOPEPTIDASE"/>
    <property type="match status" value="1"/>
</dbReference>
<dbReference type="SUPFAM" id="SSF53474">
    <property type="entry name" value="alpha/beta-Hydrolases"/>
    <property type="match status" value="1"/>
</dbReference>
<sequence>MASLPAAGVAAAGSAAPAPRLTGEAECKDAPGFTCSMLTVPLDHTGRVPGELKLQVAADGNVNAPKGILLILPGGPAVTGVQLVAEVKRRLAGLAKNYRFVMLDQRGTGEFGAINCPGVQRVTGSDIMAPTPAAVRECAAIIGPNRRFYRVDDAVADLDLLRRALGARRMTLNGISYDALTAARYALAHPRSVNRLVLDAVWPYVDPQRDEPLYLTPLQAHRRVLGAACALMPDCDWDPVKDLAWLVRTRGDGVTLLDVVAGEGFKDPTYTGVIKALHKARHGDPTELDKLIADIRNQGPVSHTFLSFGTYTARFCTDSRFPWGDSSAPLATRRAALERRLRSLRPEQIGPYDRKTVAGLGFVQRCLPWPVTRPNAEPPRNSTLPPIPTLLLNGDRDLFTPAEWAREVAARTPQGKLVIVKGAGHAVQQYEPGEEGRRAVYAFLSQ</sequence>
<keyword evidence="3" id="KW-0378">Hydrolase</keyword>
<feature type="domain" description="Peptidase S33 tripeptidyl aminopeptidase-like C-terminal" evidence="2">
    <location>
        <begin position="364"/>
        <end position="444"/>
    </location>
</feature>
<dbReference type="GO" id="GO:0016787">
    <property type="term" value="F:hydrolase activity"/>
    <property type="evidence" value="ECO:0007669"/>
    <property type="project" value="UniProtKB-KW"/>
</dbReference>
<protein>
    <submittedName>
        <fullName evidence="3">Alpha/beta fold hydrolase</fullName>
    </submittedName>
</protein>
<organism evidence="3 4">
    <name type="scientific">Nonomuraea typhae</name>
    <dbReference type="NCBI Taxonomy" id="2603600"/>
    <lineage>
        <taxon>Bacteria</taxon>
        <taxon>Bacillati</taxon>
        <taxon>Actinomycetota</taxon>
        <taxon>Actinomycetes</taxon>
        <taxon>Streptosporangiales</taxon>
        <taxon>Streptosporangiaceae</taxon>
        <taxon>Nonomuraea</taxon>
    </lineage>
</organism>
<dbReference type="Pfam" id="PF00561">
    <property type="entry name" value="Abhydrolase_1"/>
    <property type="match status" value="1"/>
</dbReference>
<feature type="domain" description="AB hydrolase-1" evidence="1">
    <location>
        <begin position="68"/>
        <end position="203"/>
    </location>
</feature>
<comment type="caution">
    <text evidence="3">The sequence shown here is derived from an EMBL/GenBank/DDBJ whole genome shotgun (WGS) entry which is preliminary data.</text>
</comment>
<reference evidence="3 4" key="1">
    <citation type="submission" date="2024-10" db="EMBL/GenBank/DDBJ databases">
        <title>The Natural Products Discovery Center: Release of the First 8490 Sequenced Strains for Exploring Actinobacteria Biosynthetic Diversity.</title>
        <authorList>
            <person name="Kalkreuter E."/>
            <person name="Kautsar S.A."/>
            <person name="Yang D."/>
            <person name="Bader C.D."/>
            <person name="Teijaro C.N."/>
            <person name="Fluegel L."/>
            <person name="Davis C.M."/>
            <person name="Simpson J.R."/>
            <person name="Lauterbach L."/>
            <person name="Steele A.D."/>
            <person name="Gui C."/>
            <person name="Meng S."/>
            <person name="Li G."/>
            <person name="Viehrig K."/>
            <person name="Ye F."/>
            <person name="Su P."/>
            <person name="Kiefer A.F."/>
            <person name="Nichols A."/>
            <person name="Cepeda A.J."/>
            <person name="Yan W."/>
            <person name="Fan B."/>
            <person name="Jiang Y."/>
            <person name="Adhikari A."/>
            <person name="Zheng C.-J."/>
            <person name="Schuster L."/>
            <person name="Cowan T.M."/>
            <person name="Smanski M.J."/>
            <person name="Chevrette M.G."/>
            <person name="De Carvalho L.P.S."/>
            <person name="Shen B."/>
        </authorList>
    </citation>
    <scope>NUCLEOTIDE SEQUENCE [LARGE SCALE GENOMIC DNA]</scope>
    <source>
        <strain evidence="3 4">NPDC050545</strain>
    </source>
</reference>
<dbReference type="InterPro" id="IPR029058">
    <property type="entry name" value="AB_hydrolase_fold"/>
</dbReference>
<evidence type="ECO:0000313" key="3">
    <source>
        <dbReference type="EMBL" id="MFI6505813.1"/>
    </source>
</evidence>
<dbReference type="InterPro" id="IPR013595">
    <property type="entry name" value="Pept_S33_TAP-like_C"/>
</dbReference>
<dbReference type="Gene3D" id="3.40.50.1820">
    <property type="entry name" value="alpha/beta hydrolase"/>
    <property type="match status" value="1"/>
</dbReference>
<evidence type="ECO:0000259" key="2">
    <source>
        <dbReference type="Pfam" id="PF08386"/>
    </source>
</evidence>
<evidence type="ECO:0000259" key="1">
    <source>
        <dbReference type="Pfam" id="PF00561"/>
    </source>
</evidence>
<dbReference type="Proteomes" id="UP001612741">
    <property type="component" value="Unassembled WGS sequence"/>
</dbReference>
<dbReference type="InterPro" id="IPR000073">
    <property type="entry name" value="AB_hydrolase_1"/>
</dbReference>
<dbReference type="InterPro" id="IPR005944">
    <property type="entry name" value="Pro_iminopeptidase"/>
</dbReference>
<evidence type="ECO:0000313" key="4">
    <source>
        <dbReference type="Proteomes" id="UP001612741"/>
    </source>
</evidence>
<dbReference type="PANTHER" id="PTHR43722:SF1">
    <property type="entry name" value="PROLINE IMINOPEPTIDASE"/>
    <property type="match status" value="1"/>
</dbReference>